<dbReference type="STRING" id="453.Lfee_1355"/>
<dbReference type="Gene3D" id="1.10.260.40">
    <property type="entry name" value="lambda repressor-like DNA-binding domains"/>
    <property type="match status" value="1"/>
</dbReference>
<reference evidence="2 4" key="1">
    <citation type="submission" date="2015-11" db="EMBL/GenBank/DDBJ databases">
        <title>Genomic analysis of 38 Legionella species identifies large and diverse effector repertoires.</title>
        <authorList>
            <person name="Burstein D."/>
            <person name="Amaro F."/>
            <person name="Zusman T."/>
            <person name="Lifshitz Z."/>
            <person name="Cohen O."/>
            <person name="Gilbert J.A."/>
            <person name="Pupko T."/>
            <person name="Shuman H.A."/>
            <person name="Segal G."/>
        </authorList>
    </citation>
    <scope>NUCLEOTIDE SEQUENCE [LARGE SCALE GENOMIC DNA]</scope>
    <source>
        <strain evidence="2 4">WO-44C</strain>
    </source>
</reference>
<keyword evidence="4" id="KW-1185">Reference proteome</keyword>
<evidence type="ECO:0000313" key="4">
    <source>
        <dbReference type="Proteomes" id="UP000054698"/>
    </source>
</evidence>
<keyword evidence="2" id="KW-0238">DNA-binding</keyword>
<dbReference type="EMBL" id="LNYB01000049">
    <property type="protein sequence ID" value="KTC99794.1"/>
    <property type="molecule type" value="Genomic_DNA"/>
</dbReference>
<dbReference type="Proteomes" id="UP000251942">
    <property type="component" value="Unassembled WGS sequence"/>
</dbReference>
<protein>
    <submittedName>
        <fullName evidence="2">Putative DNA-binding transcriptional regulator</fullName>
    </submittedName>
</protein>
<evidence type="ECO:0000313" key="3">
    <source>
        <dbReference type="EMBL" id="SPX60517.1"/>
    </source>
</evidence>
<dbReference type="NCBIfam" id="TIGR03070">
    <property type="entry name" value="couple_hipB"/>
    <property type="match status" value="1"/>
</dbReference>
<proteinExistence type="predicted"/>
<dbReference type="InterPro" id="IPR017507">
    <property type="entry name" value="Tscrpt_reg_HipB-like"/>
</dbReference>
<dbReference type="SUPFAM" id="SSF47413">
    <property type="entry name" value="lambda repressor-like DNA-binding domains"/>
    <property type="match status" value="1"/>
</dbReference>
<dbReference type="CDD" id="cd00093">
    <property type="entry name" value="HTH_XRE"/>
    <property type="match status" value="1"/>
</dbReference>
<reference evidence="3 5" key="2">
    <citation type="submission" date="2018-06" db="EMBL/GenBank/DDBJ databases">
        <authorList>
            <consortium name="Pathogen Informatics"/>
            <person name="Doyle S."/>
        </authorList>
    </citation>
    <scope>NUCLEOTIDE SEQUENCE [LARGE SCALE GENOMIC DNA]</scope>
    <source>
        <strain evidence="3 5">NCTC12022</strain>
    </source>
</reference>
<dbReference type="InterPro" id="IPR001387">
    <property type="entry name" value="Cro/C1-type_HTH"/>
</dbReference>
<sequence length="99" mass="11427">MKYSLSFSLFYCYNSKIQLIHGIYMPTLEIANLVHYYRKQSGLSQQELARLAGVGKTVIYDIEKGKESVRLNTLLKVFDVLNIQMKFETPFPQATDKNS</sequence>
<dbReference type="GO" id="GO:0003677">
    <property type="term" value="F:DNA binding"/>
    <property type="evidence" value="ECO:0007669"/>
    <property type="project" value="UniProtKB-KW"/>
</dbReference>
<evidence type="ECO:0000313" key="2">
    <source>
        <dbReference type="EMBL" id="KTC99794.1"/>
    </source>
</evidence>
<gene>
    <name evidence="3" type="primary">hipB_1</name>
    <name evidence="2" type="ORF">Lfee_1355</name>
    <name evidence="3" type="ORF">NCTC12022_01248</name>
</gene>
<dbReference type="AlphaFoldDB" id="A0A0W0TVV9"/>
<dbReference type="PROSITE" id="PS50943">
    <property type="entry name" value="HTH_CROC1"/>
    <property type="match status" value="1"/>
</dbReference>
<dbReference type="Pfam" id="PF01381">
    <property type="entry name" value="HTH_3"/>
    <property type="match status" value="1"/>
</dbReference>
<feature type="domain" description="HTH cro/C1-type" evidence="1">
    <location>
        <begin position="34"/>
        <end position="94"/>
    </location>
</feature>
<dbReference type="EMBL" id="UASS01000010">
    <property type="protein sequence ID" value="SPX60517.1"/>
    <property type="molecule type" value="Genomic_DNA"/>
</dbReference>
<evidence type="ECO:0000313" key="5">
    <source>
        <dbReference type="Proteomes" id="UP000251942"/>
    </source>
</evidence>
<name>A0A0W0TVV9_9GAMM</name>
<dbReference type="InterPro" id="IPR010982">
    <property type="entry name" value="Lambda_DNA-bd_dom_sf"/>
</dbReference>
<evidence type="ECO:0000259" key="1">
    <source>
        <dbReference type="PROSITE" id="PS50943"/>
    </source>
</evidence>
<dbReference type="SMART" id="SM00530">
    <property type="entry name" value="HTH_XRE"/>
    <property type="match status" value="1"/>
</dbReference>
<organism evidence="2 4">
    <name type="scientific">Legionella feeleii</name>
    <dbReference type="NCBI Taxonomy" id="453"/>
    <lineage>
        <taxon>Bacteria</taxon>
        <taxon>Pseudomonadati</taxon>
        <taxon>Pseudomonadota</taxon>
        <taxon>Gammaproteobacteria</taxon>
        <taxon>Legionellales</taxon>
        <taxon>Legionellaceae</taxon>
        <taxon>Legionella</taxon>
    </lineage>
</organism>
<dbReference type="PATRIC" id="fig|453.4.peg.1472"/>
<accession>A0A0W0TVV9</accession>
<dbReference type="Proteomes" id="UP000054698">
    <property type="component" value="Unassembled WGS sequence"/>
</dbReference>